<accession>A0AAV1ICD6</accession>
<dbReference type="Proteomes" id="UP001314263">
    <property type="component" value="Unassembled WGS sequence"/>
</dbReference>
<gene>
    <name evidence="1" type="ORF">CVIRNUC_006879</name>
</gene>
<keyword evidence="2" id="KW-1185">Reference proteome</keyword>
<comment type="caution">
    <text evidence="1">The sequence shown here is derived from an EMBL/GenBank/DDBJ whole genome shotgun (WGS) entry which is preliminary data.</text>
</comment>
<evidence type="ECO:0000313" key="1">
    <source>
        <dbReference type="EMBL" id="CAK0783680.1"/>
    </source>
</evidence>
<name>A0AAV1ICD6_9CHLO</name>
<dbReference type="AlphaFoldDB" id="A0AAV1ICD6"/>
<organism evidence="1 2">
    <name type="scientific">Coccomyxa viridis</name>
    <dbReference type="NCBI Taxonomy" id="1274662"/>
    <lineage>
        <taxon>Eukaryota</taxon>
        <taxon>Viridiplantae</taxon>
        <taxon>Chlorophyta</taxon>
        <taxon>core chlorophytes</taxon>
        <taxon>Trebouxiophyceae</taxon>
        <taxon>Trebouxiophyceae incertae sedis</taxon>
        <taxon>Coccomyxaceae</taxon>
        <taxon>Coccomyxa</taxon>
    </lineage>
</organism>
<sequence length="123" mass="13656">MHAQPGDTTAKGWSHLYMCALQLHTDSAVPKELRMPFMAPQAGRNLLIYTCTVRGCRDRVESHLPSGQQDMTHTGTDACVSTTKLVIAIADRGNIGATNPLREQRPIRYAENLSAMKVLLSWY</sequence>
<reference evidence="1 2" key="1">
    <citation type="submission" date="2023-10" db="EMBL/GenBank/DDBJ databases">
        <authorList>
            <person name="Maclean D."/>
            <person name="Macfadyen A."/>
        </authorList>
    </citation>
    <scope>NUCLEOTIDE SEQUENCE [LARGE SCALE GENOMIC DNA]</scope>
</reference>
<evidence type="ECO:0000313" key="2">
    <source>
        <dbReference type="Proteomes" id="UP001314263"/>
    </source>
</evidence>
<protein>
    <submittedName>
        <fullName evidence="1">Uncharacterized protein</fullName>
    </submittedName>
</protein>
<proteinExistence type="predicted"/>
<dbReference type="EMBL" id="CAUYUE010000009">
    <property type="protein sequence ID" value="CAK0783680.1"/>
    <property type="molecule type" value="Genomic_DNA"/>
</dbReference>